<reference evidence="2" key="1">
    <citation type="journal article" date="2020" name="Stud. Mycol.">
        <title>101 Dothideomycetes genomes: a test case for predicting lifestyles and emergence of pathogens.</title>
        <authorList>
            <person name="Haridas S."/>
            <person name="Albert R."/>
            <person name="Binder M."/>
            <person name="Bloem J."/>
            <person name="Labutti K."/>
            <person name="Salamov A."/>
            <person name="Andreopoulos B."/>
            <person name="Baker S."/>
            <person name="Barry K."/>
            <person name="Bills G."/>
            <person name="Bluhm B."/>
            <person name="Cannon C."/>
            <person name="Castanera R."/>
            <person name="Culley D."/>
            <person name="Daum C."/>
            <person name="Ezra D."/>
            <person name="Gonzalez J."/>
            <person name="Henrissat B."/>
            <person name="Kuo A."/>
            <person name="Liang C."/>
            <person name="Lipzen A."/>
            <person name="Lutzoni F."/>
            <person name="Magnuson J."/>
            <person name="Mondo S."/>
            <person name="Nolan M."/>
            <person name="Ohm R."/>
            <person name="Pangilinan J."/>
            <person name="Park H.-J."/>
            <person name="Ramirez L."/>
            <person name="Alfaro M."/>
            <person name="Sun H."/>
            <person name="Tritt A."/>
            <person name="Yoshinaga Y."/>
            <person name="Zwiers L.-H."/>
            <person name="Turgeon B."/>
            <person name="Goodwin S."/>
            <person name="Spatafora J."/>
            <person name="Crous P."/>
            <person name="Grigoriev I."/>
        </authorList>
    </citation>
    <scope>NUCLEOTIDE SEQUENCE</scope>
    <source>
        <strain evidence="2">CBS 116435</strain>
    </source>
</reference>
<name>A0A9P4UVJ2_9PEZI</name>
<keyword evidence="1" id="KW-1133">Transmembrane helix</keyword>
<evidence type="ECO:0000256" key="1">
    <source>
        <dbReference type="SAM" id="Phobius"/>
    </source>
</evidence>
<keyword evidence="1" id="KW-0812">Transmembrane</keyword>
<dbReference type="EMBL" id="MU003765">
    <property type="protein sequence ID" value="KAF2726240.1"/>
    <property type="molecule type" value="Genomic_DNA"/>
</dbReference>
<evidence type="ECO:0000313" key="3">
    <source>
        <dbReference type="Proteomes" id="UP000799441"/>
    </source>
</evidence>
<evidence type="ECO:0000313" key="2">
    <source>
        <dbReference type="EMBL" id="KAF2726240.1"/>
    </source>
</evidence>
<dbReference type="Proteomes" id="UP000799441">
    <property type="component" value="Unassembled WGS sequence"/>
</dbReference>
<dbReference type="AlphaFoldDB" id="A0A9P4UVJ2"/>
<organism evidence="2 3">
    <name type="scientific">Polychaeton citri CBS 116435</name>
    <dbReference type="NCBI Taxonomy" id="1314669"/>
    <lineage>
        <taxon>Eukaryota</taxon>
        <taxon>Fungi</taxon>
        <taxon>Dikarya</taxon>
        <taxon>Ascomycota</taxon>
        <taxon>Pezizomycotina</taxon>
        <taxon>Dothideomycetes</taxon>
        <taxon>Dothideomycetidae</taxon>
        <taxon>Capnodiales</taxon>
        <taxon>Capnodiaceae</taxon>
        <taxon>Polychaeton</taxon>
    </lineage>
</organism>
<dbReference type="OrthoDB" id="8943665at2759"/>
<comment type="caution">
    <text evidence="2">The sequence shown here is derived from an EMBL/GenBank/DDBJ whole genome shotgun (WGS) entry which is preliminary data.</text>
</comment>
<keyword evidence="3" id="KW-1185">Reference proteome</keyword>
<gene>
    <name evidence="2" type="ORF">K431DRAFT_324418</name>
</gene>
<accession>A0A9P4UVJ2</accession>
<keyword evidence="1" id="KW-0472">Membrane</keyword>
<proteinExistence type="predicted"/>
<feature type="transmembrane region" description="Helical" evidence="1">
    <location>
        <begin position="98"/>
        <end position="121"/>
    </location>
</feature>
<protein>
    <submittedName>
        <fullName evidence="2">Uncharacterized protein</fullName>
    </submittedName>
</protein>
<sequence length="207" mass="22607">MRNEASGSNTYRCERHPAAVAGAVEHSSLMMMDVEGCSGPKPPAEAVGCPRGRCAWTAIDTHDMITVLFWVLHARLIRCGQMCVWQTTRSFPSVCPDALPALLALLPTALMLMLMPTLMPVPMQRSKVWRFMPTSPGAAHASKRSLAHTRELEATLHPTPYTLHPSPFTLHPSPYTLHLTTQQSTEQSTAQHSTGNGITTVWLAVAA</sequence>